<dbReference type="CDD" id="cd03702">
    <property type="entry name" value="IF2_mtIF2_II"/>
    <property type="match status" value="1"/>
</dbReference>
<dbReference type="Gene3D" id="3.40.50.10050">
    <property type="entry name" value="Translation initiation factor IF- 2, domain 3"/>
    <property type="match status" value="1"/>
</dbReference>
<evidence type="ECO:0000313" key="15">
    <source>
        <dbReference type="EMBL" id="KAF1807449.1"/>
    </source>
</evidence>
<feature type="compositionally biased region" description="Polar residues" evidence="13">
    <location>
        <begin position="83"/>
        <end position="99"/>
    </location>
</feature>
<dbReference type="FunFam" id="2.40.30.10:FF:000008">
    <property type="entry name" value="Translation initiation factor IF-2"/>
    <property type="match status" value="1"/>
</dbReference>
<evidence type="ECO:0000256" key="12">
    <source>
        <dbReference type="ARBA" id="ARBA00044200"/>
    </source>
</evidence>
<sequence>MSSRKILQLLIQPSSKLGYGRAAQERSWMGRPMYFQTASRLLKEERSKPVRGGGGGLGMPSTNSGATATAQGGKKSSKGLAKTNWSRPTQKNTTATTTVDGKRVAPKRDWSKPVDLHSEKHAGETHKMHERHVNKFSKPPLKRAETQAQKRERKKREEELAALAKEEEKERQQIAMRKAKQKAKEKEEQINQMKDVYIPEIINVANLSKVLGIRIEQLIRTMDELEMGNTSHDRMLNADESSLIAMQLDMNPIVDSRQSIDLFPRSAPVDPSLLMDRPPIVTIMGHVDHGKTTLLDTLRKTSVAAGEAGGITQHIGAFSVKLPSQKTITFLDTPGHAAFSSMRQRGAQVTDIVVLVVAADDGVMPQTQEAIQHAHAANVPIVVAINKCDKPGVDTSRVKQELARYNVHLEEIGGDVPCVEVSGLTGKNLDQLEETIVTLSEILELKADRTPGAAEGVVIESQIEKGRGNVATILVQRGTLKAGSVVVAGQTWCKVRSMTDYQGKPVKEATPGMPVKVIGWKDVPSAGDEMLTATDENLAKTVVDNRVARHQREQQLRDLQVINDKRRHQREQLEQERMAEKAYKKEMYMYQRGLSEVLPESLGKRLSAIQANLKEENKEEDAQKDMLELRAVVKGDVSGTVEAVVDCLAGLQNKQIRVKVVHSSVGNISESDVQLAAACEGQVIGFNVKADKRIQAEAAKIGVPVKSYSIIYKLLEEVKDQLSDMLPPILSTQVTGEAALLQVFDINTKGRETKPVAGCRVTNGVIHKNSRVRIVRNKETIWEGELSALRQVKKDIQEAKKGLECGMSFEGFSDFQPGDIVQSVQTIETKQKL</sequence>
<dbReference type="GO" id="GO:0005739">
    <property type="term" value="C:mitochondrion"/>
    <property type="evidence" value="ECO:0007669"/>
    <property type="project" value="UniProtKB-SubCell"/>
</dbReference>
<dbReference type="SUPFAM" id="SSF52156">
    <property type="entry name" value="Initiation factor IF2/eIF5b, domain 3"/>
    <property type="match status" value="1"/>
</dbReference>
<dbReference type="InterPro" id="IPR004161">
    <property type="entry name" value="EFTu-like_2"/>
</dbReference>
<dbReference type="InterPro" id="IPR036925">
    <property type="entry name" value="TIF_IF2_dom3_sf"/>
</dbReference>
<dbReference type="InterPro" id="IPR000795">
    <property type="entry name" value="T_Tr_GTP-bd_dom"/>
</dbReference>
<dbReference type="PANTHER" id="PTHR43381:SF20">
    <property type="entry name" value="TRANSLATION INITIATION FACTOR IF-2, MITOCHONDRIAL"/>
    <property type="match status" value="1"/>
</dbReference>
<evidence type="ECO:0000256" key="8">
    <source>
        <dbReference type="ARBA" id="ARBA00022946"/>
    </source>
</evidence>
<keyword evidence="5 15" id="KW-0396">Initiation factor</keyword>
<evidence type="ECO:0000256" key="5">
    <source>
        <dbReference type="ARBA" id="ARBA00022540"/>
    </source>
</evidence>
<evidence type="ECO:0000256" key="2">
    <source>
        <dbReference type="ARBA" id="ARBA00004496"/>
    </source>
</evidence>
<dbReference type="InterPro" id="IPR053905">
    <property type="entry name" value="EF-G-like_DII"/>
</dbReference>
<comment type="subcellular location">
    <subcellularLocation>
        <location evidence="2">Cytoplasm</location>
    </subcellularLocation>
    <subcellularLocation>
        <location evidence="1">Mitochondrion</location>
    </subcellularLocation>
</comment>
<dbReference type="Gene3D" id="2.40.30.10">
    <property type="entry name" value="Translation factors"/>
    <property type="match status" value="2"/>
</dbReference>
<accession>A0A8H4BRU7</accession>
<dbReference type="InterPro" id="IPR044145">
    <property type="entry name" value="IF2_II"/>
</dbReference>
<dbReference type="CDD" id="cd03692">
    <property type="entry name" value="mtIF2_IVc"/>
    <property type="match status" value="1"/>
</dbReference>
<proteinExistence type="inferred from homology"/>
<comment type="similarity">
    <text evidence="3">Belongs to the TRAFAC class translation factor GTPase superfamily. Classic translation factor GTPase family. IF-2 subfamily.</text>
</comment>
<evidence type="ECO:0000256" key="10">
    <source>
        <dbReference type="ARBA" id="ARBA00023134"/>
    </source>
</evidence>
<evidence type="ECO:0000256" key="4">
    <source>
        <dbReference type="ARBA" id="ARBA00022490"/>
    </source>
</evidence>
<dbReference type="EMBL" id="JAAECE010000001">
    <property type="protein sequence ID" value="KAF1807449.1"/>
    <property type="molecule type" value="Genomic_DNA"/>
</dbReference>
<dbReference type="InterPro" id="IPR000178">
    <property type="entry name" value="TF_IF2_bacterial-like"/>
</dbReference>
<dbReference type="GO" id="GO:0003743">
    <property type="term" value="F:translation initiation factor activity"/>
    <property type="evidence" value="ECO:0007669"/>
    <property type="project" value="UniProtKB-KW"/>
</dbReference>
<evidence type="ECO:0000256" key="11">
    <source>
        <dbReference type="ARBA" id="ARBA00025162"/>
    </source>
</evidence>
<keyword evidence="10" id="KW-0342">GTP-binding</keyword>
<name>A0A8H4BRU7_MUCCL</name>
<dbReference type="InterPro" id="IPR027417">
    <property type="entry name" value="P-loop_NTPase"/>
</dbReference>
<dbReference type="CDD" id="cd01887">
    <property type="entry name" value="IF2_eIF5B"/>
    <property type="match status" value="1"/>
</dbReference>
<dbReference type="InterPro" id="IPR023115">
    <property type="entry name" value="TIF_IF2_dom3"/>
</dbReference>
<keyword evidence="6" id="KW-0547">Nucleotide-binding</keyword>
<dbReference type="Pfam" id="PF22042">
    <property type="entry name" value="EF-G_D2"/>
    <property type="match status" value="1"/>
</dbReference>
<dbReference type="Pfam" id="PF03144">
    <property type="entry name" value="GTP_EFTU_D2"/>
    <property type="match status" value="1"/>
</dbReference>
<dbReference type="Gene3D" id="3.40.50.300">
    <property type="entry name" value="P-loop containing nucleotide triphosphate hydrolases"/>
    <property type="match status" value="1"/>
</dbReference>
<dbReference type="Proteomes" id="UP000469890">
    <property type="component" value="Unassembled WGS sequence"/>
</dbReference>
<keyword evidence="8" id="KW-0809">Transit peptide</keyword>
<evidence type="ECO:0000256" key="6">
    <source>
        <dbReference type="ARBA" id="ARBA00022741"/>
    </source>
</evidence>
<dbReference type="GO" id="GO:0003924">
    <property type="term" value="F:GTPase activity"/>
    <property type="evidence" value="ECO:0007669"/>
    <property type="project" value="InterPro"/>
</dbReference>
<dbReference type="FunFam" id="3.40.50.10050:FF:000001">
    <property type="entry name" value="Translation initiation factor IF-2"/>
    <property type="match status" value="1"/>
</dbReference>
<organism evidence="15 16">
    <name type="scientific">Mucor circinelloides f. lusitanicus</name>
    <name type="common">Mucor racemosus var. lusitanicus</name>
    <dbReference type="NCBI Taxonomy" id="29924"/>
    <lineage>
        <taxon>Eukaryota</taxon>
        <taxon>Fungi</taxon>
        <taxon>Fungi incertae sedis</taxon>
        <taxon>Mucoromycota</taxon>
        <taxon>Mucoromycotina</taxon>
        <taxon>Mucoromycetes</taxon>
        <taxon>Mucorales</taxon>
        <taxon>Mucorineae</taxon>
        <taxon>Mucoraceae</taxon>
        <taxon>Mucor</taxon>
    </lineage>
</organism>
<feature type="region of interest" description="Disordered" evidence="13">
    <location>
        <begin position="41"/>
        <end position="154"/>
    </location>
</feature>
<dbReference type="NCBIfam" id="TIGR00231">
    <property type="entry name" value="small_GTP"/>
    <property type="match status" value="1"/>
</dbReference>
<evidence type="ECO:0000256" key="9">
    <source>
        <dbReference type="ARBA" id="ARBA00023128"/>
    </source>
</evidence>
<dbReference type="SUPFAM" id="SSF52540">
    <property type="entry name" value="P-loop containing nucleoside triphosphate hydrolases"/>
    <property type="match status" value="1"/>
</dbReference>
<dbReference type="InterPro" id="IPR015760">
    <property type="entry name" value="TIF_IF2"/>
</dbReference>
<feature type="domain" description="Tr-type G" evidence="14">
    <location>
        <begin position="276"/>
        <end position="444"/>
    </location>
</feature>
<evidence type="ECO:0000256" key="13">
    <source>
        <dbReference type="SAM" id="MobiDB-lite"/>
    </source>
</evidence>
<dbReference type="FunFam" id="2.40.30.10:FF:000007">
    <property type="entry name" value="Translation initiation factor IF-2"/>
    <property type="match status" value="1"/>
</dbReference>
<dbReference type="AlphaFoldDB" id="A0A8H4BRU7"/>
<feature type="compositionally biased region" description="Basic and acidic residues" evidence="13">
    <location>
        <begin position="142"/>
        <end position="154"/>
    </location>
</feature>
<dbReference type="PROSITE" id="PS51722">
    <property type="entry name" value="G_TR_2"/>
    <property type="match status" value="1"/>
</dbReference>
<dbReference type="SUPFAM" id="SSF50447">
    <property type="entry name" value="Translation proteins"/>
    <property type="match status" value="2"/>
</dbReference>
<feature type="compositionally biased region" description="Basic and acidic residues" evidence="13">
    <location>
        <begin position="100"/>
        <end position="133"/>
    </location>
</feature>
<keyword evidence="7" id="KW-0648">Protein biosynthesis</keyword>
<keyword evidence="4" id="KW-0963">Cytoplasm</keyword>
<comment type="caution">
    <text evidence="15">The sequence shown here is derived from an EMBL/GenBank/DDBJ whole genome shotgun (WGS) entry which is preliminary data.</text>
</comment>
<dbReference type="InterPro" id="IPR009000">
    <property type="entry name" value="Transl_B-barrel_sf"/>
</dbReference>
<dbReference type="GO" id="GO:0005525">
    <property type="term" value="F:GTP binding"/>
    <property type="evidence" value="ECO:0007669"/>
    <property type="project" value="UniProtKB-KW"/>
</dbReference>
<evidence type="ECO:0000313" key="16">
    <source>
        <dbReference type="Proteomes" id="UP000469890"/>
    </source>
</evidence>
<protein>
    <recommendedName>
        <fullName evidence="12">Translation initiation factor IF-2, mitochondrial</fullName>
    </recommendedName>
</protein>
<keyword evidence="9" id="KW-0496">Mitochondrion</keyword>
<dbReference type="Pfam" id="PF00009">
    <property type="entry name" value="GTP_EFTU"/>
    <property type="match status" value="1"/>
</dbReference>
<dbReference type="FunFam" id="3.40.50.300:FF:000019">
    <property type="entry name" value="Translation initiation factor IF-2"/>
    <property type="match status" value="1"/>
</dbReference>
<dbReference type="HAMAP" id="MF_00100_B">
    <property type="entry name" value="IF_2_B"/>
    <property type="match status" value="1"/>
</dbReference>
<reference evidence="15 16" key="1">
    <citation type="submission" date="2019-09" db="EMBL/GenBank/DDBJ databases">
        <authorList>
            <consortium name="DOE Joint Genome Institute"/>
            <person name="Mondo S.J."/>
            <person name="Navarro-Mendoza M.I."/>
            <person name="Perez-Arques C."/>
            <person name="Panchal S."/>
            <person name="Nicolas F.E."/>
            <person name="Ganguly P."/>
            <person name="Pangilinan J."/>
            <person name="Grigoriev I."/>
            <person name="Heitman J."/>
            <person name="Sanya K."/>
            <person name="Garre V."/>
        </authorList>
    </citation>
    <scope>NUCLEOTIDE SEQUENCE [LARGE SCALE GENOMIC DNA]</scope>
    <source>
        <strain evidence="15 16">MU402</strain>
    </source>
</reference>
<feature type="compositionally biased region" description="Polar residues" evidence="13">
    <location>
        <begin position="60"/>
        <end position="70"/>
    </location>
</feature>
<evidence type="ECO:0000256" key="7">
    <source>
        <dbReference type="ARBA" id="ARBA00022917"/>
    </source>
</evidence>
<evidence type="ECO:0000259" key="14">
    <source>
        <dbReference type="PROSITE" id="PS51722"/>
    </source>
</evidence>
<evidence type="ECO:0000256" key="1">
    <source>
        <dbReference type="ARBA" id="ARBA00004173"/>
    </source>
</evidence>
<evidence type="ECO:0000256" key="3">
    <source>
        <dbReference type="ARBA" id="ARBA00007733"/>
    </source>
</evidence>
<gene>
    <name evidence="15" type="ORF">FB192DRAFT_1296271</name>
</gene>
<comment type="function">
    <text evidence="11">One of the essential components for the initiation of protein synthesis. Protects formylmethionyl-tRNA from spontaneous hydrolysis and promotes its binding to the 30S ribosomal subunits. Also involved in the hydrolysis of GTP during the formation of the 70S ribosomal complex.</text>
</comment>
<dbReference type="InterPro" id="IPR005225">
    <property type="entry name" value="Small_GTP-bd"/>
</dbReference>
<dbReference type="PANTHER" id="PTHR43381">
    <property type="entry name" value="TRANSLATION INITIATION FACTOR IF-2-RELATED"/>
    <property type="match status" value="1"/>
</dbReference>
<dbReference type="Pfam" id="PF11987">
    <property type="entry name" value="IF-2"/>
    <property type="match status" value="1"/>
</dbReference>